<gene>
    <name evidence="1" type="ORF">J4Q44_G00076380</name>
</gene>
<dbReference type="EMBL" id="JAGTTL010000005">
    <property type="protein sequence ID" value="KAK6322846.1"/>
    <property type="molecule type" value="Genomic_DNA"/>
</dbReference>
<keyword evidence="2" id="KW-1185">Reference proteome</keyword>
<reference evidence="1 2" key="1">
    <citation type="submission" date="2021-04" db="EMBL/GenBank/DDBJ databases">
        <authorList>
            <person name="De Guttry C."/>
            <person name="Zahm M."/>
            <person name="Klopp C."/>
            <person name="Cabau C."/>
            <person name="Louis A."/>
            <person name="Berthelot C."/>
            <person name="Parey E."/>
            <person name="Roest Crollius H."/>
            <person name="Montfort J."/>
            <person name="Robinson-Rechavi M."/>
            <person name="Bucao C."/>
            <person name="Bouchez O."/>
            <person name="Gislard M."/>
            <person name="Lluch J."/>
            <person name="Milhes M."/>
            <person name="Lampietro C."/>
            <person name="Lopez Roques C."/>
            <person name="Donnadieu C."/>
            <person name="Braasch I."/>
            <person name="Desvignes T."/>
            <person name="Postlethwait J."/>
            <person name="Bobe J."/>
            <person name="Wedekind C."/>
            <person name="Guiguen Y."/>
        </authorList>
    </citation>
    <scope>NUCLEOTIDE SEQUENCE [LARGE SCALE GENOMIC DNA]</scope>
    <source>
        <strain evidence="1">Cs_M1</strain>
        <tissue evidence="1">Blood</tissue>
    </source>
</reference>
<dbReference type="Proteomes" id="UP001356427">
    <property type="component" value="Unassembled WGS sequence"/>
</dbReference>
<evidence type="ECO:0000313" key="2">
    <source>
        <dbReference type="Proteomes" id="UP001356427"/>
    </source>
</evidence>
<proteinExistence type="predicted"/>
<comment type="caution">
    <text evidence="1">The sequence shown here is derived from an EMBL/GenBank/DDBJ whole genome shotgun (WGS) entry which is preliminary data.</text>
</comment>
<name>A0AAN8N9Q5_9TELE</name>
<organism evidence="1 2">
    <name type="scientific">Coregonus suidteri</name>
    <dbReference type="NCBI Taxonomy" id="861788"/>
    <lineage>
        <taxon>Eukaryota</taxon>
        <taxon>Metazoa</taxon>
        <taxon>Chordata</taxon>
        <taxon>Craniata</taxon>
        <taxon>Vertebrata</taxon>
        <taxon>Euteleostomi</taxon>
        <taxon>Actinopterygii</taxon>
        <taxon>Neopterygii</taxon>
        <taxon>Teleostei</taxon>
        <taxon>Protacanthopterygii</taxon>
        <taxon>Salmoniformes</taxon>
        <taxon>Salmonidae</taxon>
        <taxon>Coregoninae</taxon>
        <taxon>Coregonus</taxon>
    </lineage>
</organism>
<accession>A0AAN8N9Q5</accession>
<evidence type="ECO:0000313" key="1">
    <source>
        <dbReference type="EMBL" id="KAK6322846.1"/>
    </source>
</evidence>
<sequence length="72" mass="7926">MCYGCVNSDGNGIFHGSAGAVGRLEWVQWAWQAGFDVAMTSLSKHFMMTKVSFMFLIGGRWGVPPVRHPFGC</sequence>
<dbReference type="AlphaFoldDB" id="A0AAN8N9Q5"/>
<protein>
    <submittedName>
        <fullName evidence="1">Uncharacterized protein</fullName>
    </submittedName>
</protein>